<evidence type="ECO:0000313" key="3">
    <source>
        <dbReference type="Proteomes" id="UP000626092"/>
    </source>
</evidence>
<evidence type="ECO:0000313" key="2">
    <source>
        <dbReference type="EMBL" id="KAF7152545.1"/>
    </source>
</evidence>
<comment type="caution">
    <text evidence="2">The sequence shown here is derived from an EMBL/GenBank/DDBJ whole genome shotgun (WGS) entry which is preliminary data.</text>
</comment>
<dbReference type="AlphaFoldDB" id="A0A834LU80"/>
<dbReference type="OrthoDB" id="1651273at2759"/>
<feature type="region of interest" description="Disordered" evidence="1">
    <location>
        <begin position="258"/>
        <end position="288"/>
    </location>
</feature>
<dbReference type="GO" id="GO:0003676">
    <property type="term" value="F:nucleic acid binding"/>
    <property type="evidence" value="ECO:0007669"/>
    <property type="project" value="InterPro"/>
</dbReference>
<protein>
    <submittedName>
        <fullName evidence="2">Uncharacterized protein</fullName>
    </submittedName>
</protein>
<proteinExistence type="predicted"/>
<reference evidence="2" key="1">
    <citation type="submission" date="2019-11" db="EMBL/GenBank/DDBJ databases">
        <authorList>
            <person name="Liu Y."/>
            <person name="Hou J."/>
            <person name="Li T.-Q."/>
            <person name="Guan C.-H."/>
            <person name="Wu X."/>
            <person name="Wu H.-Z."/>
            <person name="Ling F."/>
            <person name="Zhang R."/>
            <person name="Shi X.-G."/>
            <person name="Ren J.-P."/>
            <person name="Chen E.-F."/>
            <person name="Sun J.-M."/>
        </authorList>
    </citation>
    <scope>NUCLEOTIDE SEQUENCE</scope>
    <source>
        <strain evidence="2">Adult_tree_wgs_1</strain>
        <tissue evidence="2">Leaves</tissue>
    </source>
</reference>
<dbReference type="SUPFAM" id="SSF57756">
    <property type="entry name" value="Retrovirus zinc finger-like domains"/>
    <property type="match status" value="1"/>
</dbReference>
<dbReference type="InterPro" id="IPR036875">
    <property type="entry name" value="Znf_CCHC_sf"/>
</dbReference>
<dbReference type="Proteomes" id="UP000626092">
    <property type="component" value="Unassembled WGS sequence"/>
</dbReference>
<dbReference type="GO" id="GO:0008270">
    <property type="term" value="F:zinc ion binding"/>
    <property type="evidence" value="ECO:0007669"/>
    <property type="project" value="InterPro"/>
</dbReference>
<name>A0A834LU80_RHOSS</name>
<evidence type="ECO:0000256" key="1">
    <source>
        <dbReference type="SAM" id="MobiDB-lite"/>
    </source>
</evidence>
<gene>
    <name evidence="2" type="ORF">RHSIM_Rhsim01G0218200</name>
</gene>
<dbReference type="EMBL" id="WJXA01000001">
    <property type="protein sequence ID" value="KAF7152545.1"/>
    <property type="molecule type" value="Genomic_DNA"/>
</dbReference>
<accession>A0A834LU80</accession>
<feature type="compositionally biased region" description="Basic residues" evidence="1">
    <location>
        <begin position="266"/>
        <end position="277"/>
    </location>
</feature>
<sequence>MEGENQAISGFQASMGLTDKDFSELTDIINLTATKNIEEMSEFYKSFRSTNDSGSVEEQMPIVENGESRELPSLLLENFSTREELLDRVRNVALKEGNFHEVREKIFLAIENQYNEIKAKIASEKLRVTHKFRIPMLKELATHVSNIAFGELFKQYELATSSILGPCICHFSKIMGLLCAHMMTNKKGESLLLSDIHPQWRIDIRSFTNVDGGVNGNGSEIEHLLKNFQDKYKCMPLVEREDSLKQVAQLINSPIPLTLEPSIQPHKGRPSGSKKRKGDGSTTRDPSAFEIAEKTQKCSVCHHIGHNSRTCPHKDENTRRSPHFVLANQHVNLNMIETQFECEINISLEL</sequence>
<organism evidence="2 3">
    <name type="scientific">Rhododendron simsii</name>
    <name type="common">Sims's rhododendron</name>
    <dbReference type="NCBI Taxonomy" id="118357"/>
    <lineage>
        <taxon>Eukaryota</taxon>
        <taxon>Viridiplantae</taxon>
        <taxon>Streptophyta</taxon>
        <taxon>Embryophyta</taxon>
        <taxon>Tracheophyta</taxon>
        <taxon>Spermatophyta</taxon>
        <taxon>Magnoliopsida</taxon>
        <taxon>eudicotyledons</taxon>
        <taxon>Gunneridae</taxon>
        <taxon>Pentapetalae</taxon>
        <taxon>asterids</taxon>
        <taxon>Ericales</taxon>
        <taxon>Ericaceae</taxon>
        <taxon>Ericoideae</taxon>
        <taxon>Rhodoreae</taxon>
        <taxon>Rhododendron</taxon>
    </lineage>
</organism>
<keyword evidence="3" id="KW-1185">Reference proteome</keyword>